<reference evidence="9 10" key="1">
    <citation type="journal article" date="2009" name="Stand. Genomic Sci.">
        <title>Complete genome sequence of Catenulispora acidiphila type strain (ID 139908).</title>
        <authorList>
            <person name="Copeland A."/>
            <person name="Lapidus A."/>
            <person name="Glavina Del Rio T."/>
            <person name="Nolan M."/>
            <person name="Lucas S."/>
            <person name="Chen F."/>
            <person name="Tice H."/>
            <person name="Cheng J.F."/>
            <person name="Bruce D."/>
            <person name="Goodwin L."/>
            <person name="Pitluck S."/>
            <person name="Mikhailova N."/>
            <person name="Pati A."/>
            <person name="Ivanova N."/>
            <person name="Mavromatis K."/>
            <person name="Chen A."/>
            <person name="Palaniappan K."/>
            <person name="Chain P."/>
            <person name="Land M."/>
            <person name="Hauser L."/>
            <person name="Chang Y.J."/>
            <person name="Jeffries C.D."/>
            <person name="Chertkov O."/>
            <person name="Brettin T."/>
            <person name="Detter J.C."/>
            <person name="Han C."/>
            <person name="Ali Z."/>
            <person name="Tindall B.J."/>
            <person name="Goker M."/>
            <person name="Bristow J."/>
            <person name="Eisen J.A."/>
            <person name="Markowitz V."/>
            <person name="Hugenholtz P."/>
            <person name="Kyrpides N.C."/>
            <person name="Klenk H.P."/>
        </authorList>
    </citation>
    <scope>NUCLEOTIDE SEQUENCE [LARGE SCALE GENOMIC DNA]</scope>
    <source>
        <strain evidence="10">DSM 44928 / JCM 14897 / NBRC 102108 / NRRL B-24433 / ID139908</strain>
    </source>
</reference>
<evidence type="ECO:0000256" key="3">
    <source>
        <dbReference type="ARBA" id="ARBA00012257"/>
    </source>
</evidence>
<dbReference type="InParanoid" id="C7PZT5"/>
<dbReference type="RefSeq" id="WP_015793329.1">
    <property type="nucleotide sequence ID" value="NC_013131.1"/>
</dbReference>
<name>C7PZT5_CATAD</name>
<dbReference type="GO" id="GO:0051997">
    <property type="term" value="F:2-oxo-4-hydroxy-4-carboxy-5-ureidoimidazoline decarboxylase activity"/>
    <property type="evidence" value="ECO:0007669"/>
    <property type="project" value="UniProtKB-EC"/>
</dbReference>
<dbReference type="HOGENOM" id="CLU_092522_2_1_11"/>
<evidence type="ECO:0000256" key="2">
    <source>
        <dbReference type="ARBA" id="ARBA00004754"/>
    </source>
</evidence>
<dbReference type="NCBIfam" id="TIGR03180">
    <property type="entry name" value="UraD_2"/>
    <property type="match status" value="1"/>
</dbReference>
<protein>
    <recommendedName>
        <fullName evidence="3">2-oxo-4-hydroxy-4-carboxy-5-ureidoimidazoline decarboxylase</fullName>
        <ecNumber evidence="3">4.1.1.97</ecNumber>
    </recommendedName>
</protein>
<evidence type="ECO:0000256" key="5">
    <source>
        <dbReference type="ARBA" id="ARBA00022793"/>
    </source>
</evidence>
<dbReference type="SUPFAM" id="SSF158694">
    <property type="entry name" value="UraD-Like"/>
    <property type="match status" value="1"/>
</dbReference>
<dbReference type="GO" id="GO:0019628">
    <property type="term" value="P:urate catabolic process"/>
    <property type="evidence" value="ECO:0007669"/>
    <property type="project" value="TreeGrafter"/>
</dbReference>
<dbReference type="KEGG" id="cai:Caci_4739"/>
<dbReference type="PANTHER" id="PTHR43466">
    <property type="entry name" value="2-OXO-4-HYDROXY-4-CARBOXY-5-UREIDOIMIDAZOLINE DECARBOXYLASE-RELATED"/>
    <property type="match status" value="1"/>
</dbReference>
<dbReference type="InterPro" id="IPR036778">
    <property type="entry name" value="OHCU_decarboxylase_sf"/>
</dbReference>
<dbReference type="STRING" id="479433.Caci_4739"/>
<keyword evidence="6" id="KW-0456">Lyase</keyword>
<sequence length="231" mass="23435">MPEDARREAVAALNAWSAEQATQELSACCASRRWTAAVADGRPYGGWAELASAATAGIKALRWSDVLEALDAHPRIGDRAAGQSREAAWSRAEQSAAAGSAESVRQEVTRANAEYEQAFGHVFLIRAAGRSAEEILAEARRRLGNDAAAEQREVRAELAQIVLLRLERLAEAAAAAEPAAAPAPAAAESAAAATAASTAPATATPASAAPAAVTAAPAPAPEPGTPIGAAG</sequence>
<organism evidence="9 10">
    <name type="scientific">Catenulispora acidiphila (strain DSM 44928 / JCM 14897 / NBRC 102108 / NRRL B-24433 / ID139908)</name>
    <dbReference type="NCBI Taxonomy" id="479433"/>
    <lineage>
        <taxon>Bacteria</taxon>
        <taxon>Bacillati</taxon>
        <taxon>Actinomycetota</taxon>
        <taxon>Actinomycetes</taxon>
        <taxon>Catenulisporales</taxon>
        <taxon>Catenulisporaceae</taxon>
        <taxon>Catenulispora</taxon>
    </lineage>
</organism>
<comment type="pathway">
    <text evidence="2">Purine metabolism; urate degradation; (S)-allantoin from urate: step 3/3.</text>
</comment>
<dbReference type="InterPro" id="IPR018020">
    <property type="entry name" value="OHCU_decarboxylase"/>
</dbReference>
<proteinExistence type="predicted"/>
<evidence type="ECO:0000256" key="7">
    <source>
        <dbReference type="SAM" id="MobiDB-lite"/>
    </source>
</evidence>
<dbReference type="Pfam" id="PF09349">
    <property type="entry name" value="OHCU_decarbox"/>
    <property type="match status" value="1"/>
</dbReference>
<feature type="compositionally biased region" description="Low complexity" evidence="7">
    <location>
        <begin position="182"/>
        <end position="217"/>
    </location>
</feature>
<dbReference type="Gene3D" id="1.10.3330.10">
    <property type="entry name" value="Oxo-4-hydroxy-4-carboxy-5-ureidoimidazoline decarboxylase"/>
    <property type="match status" value="1"/>
</dbReference>
<keyword evidence="10" id="KW-1185">Reference proteome</keyword>
<comment type="catalytic activity">
    <reaction evidence="1">
        <text>5-hydroxy-2-oxo-4-ureido-2,5-dihydro-1H-imidazole-5-carboxylate + H(+) = (S)-allantoin + CO2</text>
        <dbReference type="Rhea" id="RHEA:26301"/>
        <dbReference type="ChEBI" id="CHEBI:15378"/>
        <dbReference type="ChEBI" id="CHEBI:15678"/>
        <dbReference type="ChEBI" id="CHEBI:16526"/>
        <dbReference type="ChEBI" id="CHEBI:58639"/>
        <dbReference type="EC" id="4.1.1.97"/>
    </reaction>
</comment>
<accession>C7PZT5</accession>
<keyword evidence="4" id="KW-0659">Purine metabolism</keyword>
<evidence type="ECO:0000313" key="9">
    <source>
        <dbReference type="EMBL" id="ACU73600.1"/>
    </source>
</evidence>
<keyword evidence="5" id="KW-0210">Decarboxylase</keyword>
<dbReference type="GO" id="GO:0006144">
    <property type="term" value="P:purine nucleobase metabolic process"/>
    <property type="evidence" value="ECO:0007669"/>
    <property type="project" value="UniProtKB-KW"/>
</dbReference>
<dbReference type="eggNOG" id="COG3195">
    <property type="taxonomic scope" value="Bacteria"/>
</dbReference>
<dbReference type="InterPro" id="IPR017595">
    <property type="entry name" value="OHCU_decarboxylase-2"/>
</dbReference>
<gene>
    <name evidence="9" type="ordered locus">Caci_4739</name>
</gene>
<dbReference type="AlphaFoldDB" id="C7PZT5"/>
<evidence type="ECO:0000259" key="8">
    <source>
        <dbReference type="Pfam" id="PF09349"/>
    </source>
</evidence>
<dbReference type="EC" id="4.1.1.97" evidence="3"/>
<dbReference type="PANTHER" id="PTHR43466:SF1">
    <property type="entry name" value="2-OXO-4-HYDROXY-4-CARBOXY-5-UREIDOIMIDAZOLINE DECARBOXYLASE-RELATED"/>
    <property type="match status" value="1"/>
</dbReference>
<evidence type="ECO:0000313" key="10">
    <source>
        <dbReference type="Proteomes" id="UP000000851"/>
    </source>
</evidence>
<feature type="region of interest" description="Disordered" evidence="7">
    <location>
        <begin position="182"/>
        <end position="231"/>
    </location>
</feature>
<dbReference type="Proteomes" id="UP000000851">
    <property type="component" value="Chromosome"/>
</dbReference>
<dbReference type="EMBL" id="CP001700">
    <property type="protein sequence ID" value="ACU73600.1"/>
    <property type="molecule type" value="Genomic_DNA"/>
</dbReference>
<feature type="domain" description="Oxo-4-hydroxy-4-carboxy-5-ureidoimidazoline decarboxylase" evidence="8">
    <location>
        <begin position="14"/>
        <end position="167"/>
    </location>
</feature>
<evidence type="ECO:0000256" key="4">
    <source>
        <dbReference type="ARBA" id="ARBA00022631"/>
    </source>
</evidence>
<evidence type="ECO:0000256" key="6">
    <source>
        <dbReference type="ARBA" id="ARBA00023239"/>
    </source>
</evidence>
<dbReference type="NCBIfam" id="NF010372">
    <property type="entry name" value="PRK13798.1"/>
    <property type="match status" value="1"/>
</dbReference>
<evidence type="ECO:0000256" key="1">
    <source>
        <dbReference type="ARBA" id="ARBA00001163"/>
    </source>
</evidence>